<dbReference type="PANTHER" id="PTHR12670">
    <property type="entry name" value="CERAMIDASE"/>
    <property type="match status" value="1"/>
</dbReference>
<evidence type="ECO:0000256" key="3">
    <source>
        <dbReference type="PIRSR" id="PIRSR606823-2"/>
    </source>
</evidence>
<evidence type="ECO:0000313" key="5">
    <source>
        <dbReference type="EMBL" id="CAF1687883.1"/>
    </source>
</evidence>
<dbReference type="GO" id="GO:0042759">
    <property type="term" value="P:long-chain fatty acid biosynthetic process"/>
    <property type="evidence" value="ECO:0007669"/>
    <property type="project" value="TreeGrafter"/>
</dbReference>
<protein>
    <recommendedName>
        <fullName evidence="1">Neutral ceramidase</fullName>
    </recommendedName>
</protein>
<evidence type="ECO:0000259" key="4">
    <source>
        <dbReference type="Pfam" id="PF04734"/>
    </source>
</evidence>
<name>A0A816HN42_ADIRI</name>
<evidence type="ECO:0000256" key="1">
    <source>
        <dbReference type="ARBA" id="ARBA00019235"/>
    </source>
</evidence>
<dbReference type="InterPro" id="IPR006823">
    <property type="entry name" value="Ceramidase_alk"/>
</dbReference>
<keyword evidence="3" id="KW-0862">Zinc</keyword>
<accession>A0A816HN42</accession>
<dbReference type="Proteomes" id="UP000663828">
    <property type="component" value="Unassembled WGS sequence"/>
</dbReference>
<comment type="cofactor">
    <cofactor evidence="3">
        <name>Zn(2+)</name>
        <dbReference type="ChEBI" id="CHEBI:29105"/>
    </cofactor>
    <text evidence="3">Binds 1 zinc ion per subunit.</text>
</comment>
<organism evidence="5 6">
    <name type="scientific">Adineta ricciae</name>
    <name type="common">Rotifer</name>
    <dbReference type="NCBI Taxonomy" id="249248"/>
    <lineage>
        <taxon>Eukaryota</taxon>
        <taxon>Metazoa</taxon>
        <taxon>Spiralia</taxon>
        <taxon>Gnathifera</taxon>
        <taxon>Rotifera</taxon>
        <taxon>Eurotatoria</taxon>
        <taxon>Bdelloidea</taxon>
        <taxon>Adinetida</taxon>
        <taxon>Adinetidae</taxon>
        <taxon>Adineta</taxon>
    </lineage>
</organism>
<dbReference type="InterPro" id="IPR031329">
    <property type="entry name" value="NEUT/ALK_ceramidase_N"/>
</dbReference>
<dbReference type="Pfam" id="PF04734">
    <property type="entry name" value="Ceramidase_alk"/>
    <property type="match status" value="1"/>
</dbReference>
<sequence length="244" mass="26873">KSKKNPIGTLPGQGQFVAAFGQSNEGDVSPNLMGPKCIDTGLPCDFATSTCHGRTEKCIAFGPGKDMYESNTIIGQRQFETAKDLYDRAQTFLNGNVQYRHTYIDMQTINVSSRFTSTKRNETTCQAALGYGFAAGTTDGPGDFDFTQSKNSTNPFWQFVSAFLAKPTPEQIKCQAPKPILLDVGLIKPIEWVPFVLPQQIFQIGQLYIIGLPGEFTTMSGRRLKATVKQALINAVISHFITFH</sequence>
<comment type="caution">
    <text evidence="5">The sequence shown here is derived from an EMBL/GenBank/DDBJ whole genome shotgun (WGS) entry which is preliminary data.</text>
</comment>
<keyword evidence="6" id="KW-1185">Reference proteome</keyword>
<dbReference type="GO" id="GO:0046872">
    <property type="term" value="F:metal ion binding"/>
    <property type="evidence" value="ECO:0007669"/>
    <property type="project" value="UniProtKB-KW"/>
</dbReference>
<feature type="domain" description="Neutral/alkaline non-lysosomal ceramidase N-terminal" evidence="4">
    <location>
        <begin position="9"/>
        <end position="235"/>
    </location>
</feature>
<dbReference type="GO" id="GO:0005576">
    <property type="term" value="C:extracellular region"/>
    <property type="evidence" value="ECO:0007669"/>
    <property type="project" value="TreeGrafter"/>
</dbReference>
<dbReference type="GO" id="GO:0016020">
    <property type="term" value="C:membrane"/>
    <property type="evidence" value="ECO:0007669"/>
    <property type="project" value="GOC"/>
</dbReference>
<feature type="active site" description="Nucleophile" evidence="2">
    <location>
        <position position="29"/>
    </location>
</feature>
<dbReference type="AlphaFoldDB" id="A0A816HN42"/>
<dbReference type="GO" id="GO:0046514">
    <property type="term" value="P:ceramide catabolic process"/>
    <property type="evidence" value="ECO:0007669"/>
    <property type="project" value="InterPro"/>
</dbReference>
<gene>
    <name evidence="5" type="ORF">XAT740_LOCUS62600</name>
</gene>
<reference evidence="5" key="1">
    <citation type="submission" date="2021-02" db="EMBL/GenBank/DDBJ databases">
        <authorList>
            <person name="Nowell W R."/>
        </authorList>
    </citation>
    <scope>NUCLEOTIDE SEQUENCE</scope>
</reference>
<evidence type="ECO:0000313" key="6">
    <source>
        <dbReference type="Proteomes" id="UP000663828"/>
    </source>
</evidence>
<feature type="non-terminal residue" evidence="5">
    <location>
        <position position="1"/>
    </location>
</feature>
<dbReference type="GO" id="GO:0017040">
    <property type="term" value="F:N-acylsphingosine amidohydrolase activity"/>
    <property type="evidence" value="ECO:0007669"/>
    <property type="project" value="InterPro"/>
</dbReference>
<evidence type="ECO:0000256" key="2">
    <source>
        <dbReference type="PIRSR" id="PIRSR606823-1"/>
    </source>
</evidence>
<dbReference type="PANTHER" id="PTHR12670:SF1">
    <property type="entry name" value="NEUTRAL CERAMIDASE"/>
    <property type="match status" value="1"/>
</dbReference>
<feature type="binding site" evidence="3">
    <location>
        <position position="215"/>
    </location>
    <ligand>
        <name>Zn(2+)</name>
        <dbReference type="ChEBI" id="CHEBI:29105"/>
    </ligand>
</feature>
<proteinExistence type="predicted"/>
<dbReference type="GO" id="GO:0046512">
    <property type="term" value="P:sphingosine biosynthetic process"/>
    <property type="evidence" value="ECO:0007669"/>
    <property type="project" value="TreeGrafter"/>
</dbReference>
<keyword evidence="3" id="KW-0479">Metal-binding</keyword>
<dbReference type="EMBL" id="CAJNOR010017870">
    <property type="protein sequence ID" value="CAF1687883.1"/>
    <property type="molecule type" value="Genomic_DNA"/>
</dbReference>